<keyword evidence="5" id="KW-1133">Transmembrane helix</keyword>
<evidence type="ECO:0000256" key="3">
    <source>
        <dbReference type="ARBA" id="ARBA00029447"/>
    </source>
</evidence>
<dbReference type="AlphaFoldDB" id="A0A4V1INI1"/>
<dbReference type="InterPro" id="IPR013655">
    <property type="entry name" value="PAS_fold_3"/>
</dbReference>
<sequence length="513" mass="57226">MNPKSPSTIDEEVTFEATEELVSVTDTRGKITYANKSFCRVSGYSLEELIGKPHNIIRHPDMPKLAFKDLWDKLNTEKPWRGLVKNRCKDGRYYWVDAFVTPVYENNQLIGYQSVRTKPAALDVTAAEKVYEQLNNGTLLSQWTISTRFKYAALAVIWLLTGLVTYNFSLPWVQAFISLLLPFIVFRHELFTTPSYLQSLQRQYDSLSRLIFSGKKPHAIADFHLKLLEGKIKTIIGQVQDSLHTMREVVKSLLAAAESAQEGSETETKELHQLATATDQMAATISEVAKNTEQTAEKTHQAHEDCDQTNHAMAKTAKLINQLAQEVESSADASKHLANKAEKVSHIMSEIQGIADQTNLLALNAAIEAARAGQQGRGFAVVAEEVRALSQRTQSATEQIQSSIKDIQDTLLNWATKMNSEKENAQHCVEDAINTQERVQSIYQLVTDITELTTQISTAAEQQSVVSQEVSQNINKISHASQSNLEQASIVQQQANSLEDKTNKLAMLTKAFG</sequence>
<evidence type="ECO:0000256" key="2">
    <source>
        <dbReference type="ARBA" id="ARBA00023224"/>
    </source>
</evidence>
<dbReference type="InterPro" id="IPR000014">
    <property type="entry name" value="PAS"/>
</dbReference>
<accession>A0A4V1INI1</accession>
<dbReference type="Gene3D" id="3.30.450.20">
    <property type="entry name" value="PAS domain"/>
    <property type="match status" value="1"/>
</dbReference>
<keyword evidence="5" id="KW-0812">Transmembrane</keyword>
<proteinExistence type="inferred from homology"/>
<dbReference type="Gene3D" id="1.10.287.950">
    <property type="entry name" value="Methyl-accepting chemotaxis protein"/>
    <property type="match status" value="1"/>
</dbReference>
<dbReference type="Pfam" id="PF08447">
    <property type="entry name" value="PAS_3"/>
    <property type="match status" value="1"/>
</dbReference>
<reference evidence="8 9" key="1">
    <citation type="submission" date="2017-04" db="EMBL/GenBank/DDBJ databases">
        <title>Draft genome sequence of Zooshikella ganghwensis VG4 isolated from Red Sea sediments.</title>
        <authorList>
            <person name="Rehman Z."/>
            <person name="Alam I."/>
            <person name="Kamau A."/>
            <person name="Bajic V."/>
            <person name="Leiknes T."/>
        </authorList>
    </citation>
    <scope>NUCLEOTIDE SEQUENCE [LARGE SCALE GENOMIC DNA]</scope>
    <source>
        <strain evidence="8 9">VG4</strain>
    </source>
</reference>
<dbReference type="CDD" id="cd11386">
    <property type="entry name" value="MCP_signal"/>
    <property type="match status" value="1"/>
</dbReference>
<dbReference type="NCBIfam" id="TIGR00229">
    <property type="entry name" value="sensory_box"/>
    <property type="match status" value="1"/>
</dbReference>
<dbReference type="PANTHER" id="PTHR32089">
    <property type="entry name" value="METHYL-ACCEPTING CHEMOTAXIS PROTEIN MCPB"/>
    <property type="match status" value="1"/>
</dbReference>
<comment type="similarity">
    <text evidence="3">Belongs to the methyl-accepting chemotaxis (MCP) protein family.</text>
</comment>
<dbReference type="GO" id="GO:0006935">
    <property type="term" value="P:chemotaxis"/>
    <property type="evidence" value="ECO:0007669"/>
    <property type="project" value="InterPro"/>
</dbReference>
<dbReference type="SMART" id="SM00091">
    <property type="entry name" value="PAS"/>
    <property type="match status" value="1"/>
</dbReference>
<dbReference type="GO" id="GO:0016020">
    <property type="term" value="C:membrane"/>
    <property type="evidence" value="ECO:0007669"/>
    <property type="project" value="UniProtKB-SubCell"/>
</dbReference>
<dbReference type="InterPro" id="IPR035965">
    <property type="entry name" value="PAS-like_dom_sf"/>
</dbReference>
<dbReference type="PANTHER" id="PTHR32089:SF52">
    <property type="entry name" value="CHEMOTAXIS SIGNAL TRANSDUCTION SYSTEM METHYL ACCEPTING SENSORY TRANSDUCER WITH PAS SENSORY DOMAIN"/>
    <property type="match status" value="1"/>
</dbReference>
<dbReference type="Proteomes" id="UP000257039">
    <property type="component" value="Unassembled WGS sequence"/>
</dbReference>
<dbReference type="RefSeq" id="WP_094787058.1">
    <property type="nucleotide sequence ID" value="NZ_NDXW01000001.1"/>
</dbReference>
<feature type="domain" description="Methyl-accepting transducer" evidence="6">
    <location>
        <begin position="242"/>
        <end position="478"/>
    </location>
</feature>
<feature type="transmembrane region" description="Helical" evidence="5">
    <location>
        <begin position="149"/>
        <end position="166"/>
    </location>
</feature>
<dbReference type="InterPro" id="IPR004089">
    <property type="entry name" value="MCPsignal_dom"/>
</dbReference>
<keyword evidence="9" id="KW-1185">Reference proteome</keyword>
<organism evidence="8 9">
    <name type="scientific">Zooshikella ganghwensis</name>
    <dbReference type="NCBI Taxonomy" id="202772"/>
    <lineage>
        <taxon>Bacteria</taxon>
        <taxon>Pseudomonadati</taxon>
        <taxon>Pseudomonadota</taxon>
        <taxon>Gammaproteobacteria</taxon>
        <taxon>Oceanospirillales</taxon>
        <taxon>Zooshikellaceae</taxon>
        <taxon>Zooshikella</taxon>
    </lineage>
</organism>
<dbReference type="Pfam" id="PF00015">
    <property type="entry name" value="MCPsignal"/>
    <property type="match status" value="1"/>
</dbReference>
<feature type="domain" description="PAS" evidence="7">
    <location>
        <begin position="15"/>
        <end position="61"/>
    </location>
</feature>
<dbReference type="EMBL" id="NDXW01000001">
    <property type="protein sequence ID" value="RDH43811.1"/>
    <property type="molecule type" value="Genomic_DNA"/>
</dbReference>
<protein>
    <submittedName>
        <fullName evidence="8">PAS domain S-box protein</fullName>
    </submittedName>
</protein>
<dbReference type="PROSITE" id="PS50112">
    <property type="entry name" value="PAS"/>
    <property type="match status" value="1"/>
</dbReference>
<name>A0A4V1INI1_9GAMM</name>
<dbReference type="SUPFAM" id="SSF58104">
    <property type="entry name" value="Methyl-accepting chemotaxis protein (MCP) signaling domain"/>
    <property type="match status" value="1"/>
</dbReference>
<dbReference type="SUPFAM" id="SSF55785">
    <property type="entry name" value="PYP-like sensor domain (PAS domain)"/>
    <property type="match status" value="1"/>
</dbReference>
<evidence type="ECO:0000256" key="5">
    <source>
        <dbReference type="SAM" id="Phobius"/>
    </source>
</evidence>
<keyword evidence="2 4" id="KW-0807">Transducer</keyword>
<comment type="caution">
    <text evidence="8">The sequence shown here is derived from an EMBL/GenBank/DDBJ whole genome shotgun (WGS) entry which is preliminary data.</text>
</comment>
<dbReference type="GO" id="GO:0007165">
    <property type="term" value="P:signal transduction"/>
    <property type="evidence" value="ECO:0007669"/>
    <property type="project" value="UniProtKB-KW"/>
</dbReference>
<dbReference type="InterPro" id="IPR004090">
    <property type="entry name" value="Chemotax_Me-accpt_rcpt"/>
</dbReference>
<dbReference type="PRINTS" id="PR00260">
    <property type="entry name" value="CHEMTRNSDUCR"/>
</dbReference>
<dbReference type="PROSITE" id="PS50111">
    <property type="entry name" value="CHEMOTAXIS_TRANSDUC_2"/>
    <property type="match status" value="1"/>
</dbReference>
<evidence type="ECO:0000313" key="8">
    <source>
        <dbReference type="EMBL" id="RDH43811.1"/>
    </source>
</evidence>
<dbReference type="CDD" id="cd00130">
    <property type="entry name" value="PAS"/>
    <property type="match status" value="1"/>
</dbReference>
<evidence type="ECO:0000256" key="4">
    <source>
        <dbReference type="PROSITE-ProRule" id="PRU00284"/>
    </source>
</evidence>
<evidence type="ECO:0000259" key="7">
    <source>
        <dbReference type="PROSITE" id="PS50112"/>
    </source>
</evidence>
<evidence type="ECO:0000256" key="1">
    <source>
        <dbReference type="ARBA" id="ARBA00004370"/>
    </source>
</evidence>
<comment type="subcellular location">
    <subcellularLocation>
        <location evidence="1">Membrane</location>
    </subcellularLocation>
</comment>
<evidence type="ECO:0000259" key="6">
    <source>
        <dbReference type="PROSITE" id="PS50111"/>
    </source>
</evidence>
<dbReference type="SMART" id="SM00283">
    <property type="entry name" value="MA"/>
    <property type="match status" value="1"/>
</dbReference>
<keyword evidence="5" id="KW-0472">Membrane</keyword>
<gene>
    <name evidence="8" type="ORF">B9G39_10355</name>
</gene>
<evidence type="ECO:0000313" key="9">
    <source>
        <dbReference type="Proteomes" id="UP000257039"/>
    </source>
</evidence>
<dbReference type="FunFam" id="1.10.287.950:FF:000001">
    <property type="entry name" value="Methyl-accepting chemotaxis sensory transducer"/>
    <property type="match status" value="1"/>
</dbReference>
<dbReference type="GO" id="GO:0004888">
    <property type="term" value="F:transmembrane signaling receptor activity"/>
    <property type="evidence" value="ECO:0007669"/>
    <property type="project" value="InterPro"/>
</dbReference>